<sequence>MITYLFALRNCKNSQYNNCKEATKICFCKIMHLTVKSLL</sequence>
<dbReference type="EMBL" id="CAJVPP010001262">
    <property type="protein sequence ID" value="CAG8544588.1"/>
    <property type="molecule type" value="Genomic_DNA"/>
</dbReference>
<name>A0A9N9AWD6_FUNMO</name>
<dbReference type="AlphaFoldDB" id="A0A9N9AWD6"/>
<comment type="caution">
    <text evidence="1">The sequence shown here is derived from an EMBL/GenBank/DDBJ whole genome shotgun (WGS) entry which is preliminary data.</text>
</comment>
<accession>A0A9N9AWD6</accession>
<proteinExistence type="predicted"/>
<reference evidence="1" key="1">
    <citation type="submission" date="2021-06" db="EMBL/GenBank/DDBJ databases">
        <authorList>
            <person name="Kallberg Y."/>
            <person name="Tangrot J."/>
            <person name="Rosling A."/>
        </authorList>
    </citation>
    <scope>NUCLEOTIDE SEQUENCE</scope>
    <source>
        <strain evidence="1">87-6 pot B 2015</strain>
    </source>
</reference>
<organism evidence="1 2">
    <name type="scientific">Funneliformis mosseae</name>
    <name type="common">Endomycorrhizal fungus</name>
    <name type="synonym">Glomus mosseae</name>
    <dbReference type="NCBI Taxonomy" id="27381"/>
    <lineage>
        <taxon>Eukaryota</taxon>
        <taxon>Fungi</taxon>
        <taxon>Fungi incertae sedis</taxon>
        <taxon>Mucoromycota</taxon>
        <taxon>Glomeromycotina</taxon>
        <taxon>Glomeromycetes</taxon>
        <taxon>Glomerales</taxon>
        <taxon>Glomeraceae</taxon>
        <taxon>Funneliformis</taxon>
    </lineage>
</organism>
<gene>
    <name evidence="1" type="ORF">FMOSSE_LOCUS6151</name>
</gene>
<evidence type="ECO:0000313" key="2">
    <source>
        <dbReference type="Proteomes" id="UP000789375"/>
    </source>
</evidence>
<evidence type="ECO:0000313" key="1">
    <source>
        <dbReference type="EMBL" id="CAG8544588.1"/>
    </source>
</evidence>
<keyword evidence="2" id="KW-1185">Reference proteome</keyword>
<protein>
    <submittedName>
        <fullName evidence="1">4527_t:CDS:1</fullName>
    </submittedName>
</protein>
<dbReference type="Proteomes" id="UP000789375">
    <property type="component" value="Unassembled WGS sequence"/>
</dbReference>